<name>A0A850EKP0_9BACL</name>
<sequence>MMRKPRFTFLTAALLLILAACSSIAPAPEGVKDNNEEHPPVQAEIPFLFYRAGDGDSGTAKLGTWDLSRSELAYGDDLYSYKGDHASPLYWSGTTLVLDRQNAVPVSGSDHGYTLQLTDVKQMPEEQEYVFKGFEVAGSGNEENPEYTIQDQEGSYKLTQDELPAFTDRRFYLANATATKDNRGFRLVFTAAPKVFKPGEGWIVVVDYSKNSSTFAVKEFPATGLPFGDMIVSPGNSILDGDHLYVWRSRDFGYFDLKKETFVTQSAIYKDIQDFLPDRKPNPNVDPQIIPVGLVGNVLLLYDPTLYFDESTSGAVVYAYNGETPAGKLLIKGGQLTVYDSNNKQVGEPQTFDSTLTGGERFSFPKVMGDR</sequence>
<accession>A0A850EKP0</accession>
<evidence type="ECO:0000313" key="3">
    <source>
        <dbReference type="Proteomes" id="UP000564806"/>
    </source>
</evidence>
<feature type="chain" id="PRO_5032886730" evidence="1">
    <location>
        <begin position="28"/>
        <end position="371"/>
    </location>
</feature>
<keyword evidence="1" id="KW-0732">Signal</keyword>
<gene>
    <name evidence="2" type="ORF">HPT30_08435</name>
</gene>
<dbReference type="PROSITE" id="PS51257">
    <property type="entry name" value="PROKAR_LIPOPROTEIN"/>
    <property type="match status" value="1"/>
</dbReference>
<organism evidence="2 3">
    <name type="scientific">Paenibacillus agri</name>
    <dbReference type="NCBI Taxonomy" id="2744309"/>
    <lineage>
        <taxon>Bacteria</taxon>
        <taxon>Bacillati</taxon>
        <taxon>Bacillota</taxon>
        <taxon>Bacilli</taxon>
        <taxon>Bacillales</taxon>
        <taxon>Paenibacillaceae</taxon>
        <taxon>Paenibacillus</taxon>
    </lineage>
</organism>
<keyword evidence="3" id="KW-1185">Reference proteome</keyword>
<dbReference type="Proteomes" id="UP000564806">
    <property type="component" value="Unassembled WGS sequence"/>
</dbReference>
<evidence type="ECO:0000313" key="2">
    <source>
        <dbReference type="EMBL" id="NUU60370.1"/>
    </source>
</evidence>
<comment type="caution">
    <text evidence="2">The sequence shown here is derived from an EMBL/GenBank/DDBJ whole genome shotgun (WGS) entry which is preliminary data.</text>
</comment>
<dbReference type="EMBL" id="JABWCS010000200">
    <property type="protein sequence ID" value="NUU60370.1"/>
    <property type="molecule type" value="Genomic_DNA"/>
</dbReference>
<dbReference type="RefSeq" id="WP_175370955.1">
    <property type="nucleotide sequence ID" value="NZ_JABWCS010000200.1"/>
</dbReference>
<protein>
    <submittedName>
        <fullName evidence="2">Uncharacterized protein</fullName>
    </submittedName>
</protein>
<dbReference type="AlphaFoldDB" id="A0A850EKP0"/>
<reference evidence="2" key="1">
    <citation type="submission" date="2020-06" db="EMBL/GenBank/DDBJ databases">
        <title>Paenibacillus sp. nov., isolated from soil.</title>
        <authorList>
            <person name="Seo Y.L."/>
        </authorList>
    </citation>
    <scope>NUCLEOTIDE SEQUENCE [LARGE SCALE GENOMIC DNA]</scope>
    <source>
        <strain evidence="2">JW14</strain>
    </source>
</reference>
<evidence type="ECO:0000256" key="1">
    <source>
        <dbReference type="SAM" id="SignalP"/>
    </source>
</evidence>
<feature type="signal peptide" evidence="1">
    <location>
        <begin position="1"/>
        <end position="27"/>
    </location>
</feature>
<proteinExistence type="predicted"/>